<comment type="similarity">
    <text evidence="3 6">Belongs to the DHNA family.</text>
</comment>
<dbReference type="UniPathway" id="UPA00077">
    <property type="reaction ID" value="UER00154"/>
</dbReference>
<dbReference type="STRING" id="640948.SAMN05216238_103351"/>
<dbReference type="GO" id="GO:0046656">
    <property type="term" value="P:folic acid biosynthetic process"/>
    <property type="evidence" value="ECO:0007669"/>
    <property type="project" value="UniProtKB-UniRule"/>
</dbReference>
<dbReference type="Gene3D" id="3.30.1130.10">
    <property type="match status" value="1"/>
</dbReference>
<keyword evidence="4 6" id="KW-0289">Folate biosynthesis</keyword>
<evidence type="ECO:0000256" key="2">
    <source>
        <dbReference type="ARBA" id="ARBA00005013"/>
    </source>
</evidence>
<comment type="function">
    <text evidence="6">Catalyzes the conversion of 7,8-dihydroneopterin to 6-hydroxymethyl-7,8-dihydropterin.</text>
</comment>
<dbReference type="EMBL" id="FOMR01000003">
    <property type="protein sequence ID" value="SFD73650.1"/>
    <property type="molecule type" value="Genomic_DNA"/>
</dbReference>
<dbReference type="NCBIfam" id="TIGR00525">
    <property type="entry name" value="folB"/>
    <property type="match status" value="1"/>
</dbReference>
<accession>A0A1I1V043</accession>
<evidence type="ECO:0000313" key="9">
    <source>
        <dbReference type="Proteomes" id="UP000199474"/>
    </source>
</evidence>
<protein>
    <recommendedName>
        <fullName evidence="6">7,8-dihydroneopterin aldolase</fullName>
        <ecNumber evidence="6">4.1.2.25</ecNumber>
    </recommendedName>
</protein>
<dbReference type="OrthoDB" id="9803748at2"/>
<name>A0A1I1V043_9BACI</name>
<feature type="domain" description="Dihydroneopterin aldolase/epimerase" evidence="7">
    <location>
        <begin position="4"/>
        <end position="117"/>
    </location>
</feature>
<dbReference type="PANTHER" id="PTHR42844:SF1">
    <property type="entry name" value="DIHYDRONEOPTERIN ALDOLASE 1-RELATED"/>
    <property type="match status" value="1"/>
</dbReference>
<dbReference type="NCBIfam" id="TIGR00526">
    <property type="entry name" value="folB_dom"/>
    <property type="match status" value="1"/>
</dbReference>
<comment type="pathway">
    <text evidence="2 6">Cofactor biosynthesis; tetrahydrofolate biosynthesis; 2-amino-4-hydroxy-6-hydroxymethyl-7,8-dihydropteridine diphosphate from 7,8-dihydroneopterin triphosphate: step 3/4.</text>
</comment>
<dbReference type="InterPro" id="IPR043133">
    <property type="entry name" value="GTP-CH-I_C/QueF"/>
</dbReference>
<reference evidence="9" key="1">
    <citation type="submission" date="2016-10" db="EMBL/GenBank/DDBJ databases">
        <authorList>
            <person name="Varghese N."/>
            <person name="Submissions S."/>
        </authorList>
    </citation>
    <scope>NUCLEOTIDE SEQUENCE [LARGE SCALE GENOMIC DNA]</scope>
    <source>
        <strain evidence="9">DSM 22530</strain>
    </source>
</reference>
<dbReference type="AlphaFoldDB" id="A0A1I1V043"/>
<dbReference type="InterPro" id="IPR006157">
    <property type="entry name" value="FolB_dom"/>
</dbReference>
<dbReference type="GO" id="GO:0046654">
    <property type="term" value="P:tetrahydrofolate biosynthetic process"/>
    <property type="evidence" value="ECO:0007669"/>
    <property type="project" value="UniProtKB-UniRule"/>
</dbReference>
<dbReference type="SUPFAM" id="SSF55620">
    <property type="entry name" value="Tetrahydrobiopterin biosynthesis enzymes-like"/>
    <property type="match status" value="1"/>
</dbReference>
<dbReference type="SMART" id="SM00905">
    <property type="entry name" value="FolB"/>
    <property type="match status" value="1"/>
</dbReference>
<dbReference type="Pfam" id="PF02152">
    <property type="entry name" value="FolB"/>
    <property type="match status" value="1"/>
</dbReference>
<comment type="catalytic activity">
    <reaction evidence="1 6">
        <text>7,8-dihydroneopterin = 6-hydroxymethyl-7,8-dihydropterin + glycolaldehyde</text>
        <dbReference type="Rhea" id="RHEA:10540"/>
        <dbReference type="ChEBI" id="CHEBI:17001"/>
        <dbReference type="ChEBI" id="CHEBI:17071"/>
        <dbReference type="ChEBI" id="CHEBI:44841"/>
        <dbReference type="EC" id="4.1.2.25"/>
    </reaction>
</comment>
<dbReference type="CDD" id="cd00534">
    <property type="entry name" value="DHNA_DHNTPE"/>
    <property type="match status" value="1"/>
</dbReference>
<dbReference type="RefSeq" id="WP_090083110.1">
    <property type="nucleotide sequence ID" value="NZ_FOMR01000003.1"/>
</dbReference>
<dbReference type="Proteomes" id="UP000199474">
    <property type="component" value="Unassembled WGS sequence"/>
</dbReference>
<evidence type="ECO:0000256" key="5">
    <source>
        <dbReference type="ARBA" id="ARBA00023239"/>
    </source>
</evidence>
<proteinExistence type="inferred from homology"/>
<dbReference type="InterPro" id="IPR006156">
    <property type="entry name" value="Dihydroneopterin_aldolase"/>
</dbReference>
<dbReference type="PANTHER" id="PTHR42844">
    <property type="entry name" value="DIHYDRONEOPTERIN ALDOLASE 1-RELATED"/>
    <property type="match status" value="1"/>
</dbReference>
<evidence type="ECO:0000256" key="3">
    <source>
        <dbReference type="ARBA" id="ARBA00005708"/>
    </source>
</evidence>
<keyword evidence="9" id="KW-1185">Reference proteome</keyword>
<dbReference type="EC" id="4.1.2.25" evidence="6"/>
<evidence type="ECO:0000256" key="4">
    <source>
        <dbReference type="ARBA" id="ARBA00022909"/>
    </source>
</evidence>
<evidence type="ECO:0000256" key="1">
    <source>
        <dbReference type="ARBA" id="ARBA00001353"/>
    </source>
</evidence>
<keyword evidence="5 6" id="KW-0456">Lyase</keyword>
<sequence length="123" mass="14170">MDKILLNQMAFYGYHGLFPEETKLGQRFLVDAELMLDLKTSSRSDDMNDSIDYGEVYNVIKEVVEGKPRNLVETIAEQIADELFRTFNLLEACRLKVTKPDPPIAGHYQSVAVEIFREKRDKV</sequence>
<evidence type="ECO:0000259" key="7">
    <source>
        <dbReference type="SMART" id="SM00905"/>
    </source>
</evidence>
<dbReference type="GO" id="GO:0004150">
    <property type="term" value="F:dihydroneopterin aldolase activity"/>
    <property type="evidence" value="ECO:0007669"/>
    <property type="project" value="UniProtKB-UniRule"/>
</dbReference>
<organism evidence="8 9">
    <name type="scientific">Lentibacillus persicus</name>
    <dbReference type="NCBI Taxonomy" id="640948"/>
    <lineage>
        <taxon>Bacteria</taxon>
        <taxon>Bacillati</taxon>
        <taxon>Bacillota</taxon>
        <taxon>Bacilli</taxon>
        <taxon>Bacillales</taxon>
        <taxon>Bacillaceae</taxon>
        <taxon>Lentibacillus</taxon>
    </lineage>
</organism>
<dbReference type="FunFam" id="3.30.1130.10:FF:000003">
    <property type="entry name" value="7,8-dihydroneopterin aldolase"/>
    <property type="match status" value="1"/>
</dbReference>
<evidence type="ECO:0000313" key="8">
    <source>
        <dbReference type="EMBL" id="SFD73650.1"/>
    </source>
</evidence>
<gene>
    <name evidence="8" type="ORF">SAMN05216238_103351</name>
</gene>
<evidence type="ECO:0000256" key="6">
    <source>
        <dbReference type="RuleBase" id="RU362079"/>
    </source>
</evidence>
<dbReference type="GO" id="GO:0005737">
    <property type="term" value="C:cytoplasm"/>
    <property type="evidence" value="ECO:0007669"/>
    <property type="project" value="TreeGrafter"/>
</dbReference>